<protein>
    <submittedName>
        <fullName evidence="1">Uncharacterized protein</fullName>
    </submittedName>
</protein>
<gene>
    <name evidence="1" type="ORF">XENOCAPTIV_027608</name>
</gene>
<dbReference type="EMBL" id="JAHRIN010066045">
    <property type="protein sequence ID" value="MEQ2214054.1"/>
    <property type="molecule type" value="Genomic_DNA"/>
</dbReference>
<comment type="caution">
    <text evidence="1">The sequence shown here is derived from an EMBL/GenBank/DDBJ whole genome shotgun (WGS) entry which is preliminary data.</text>
</comment>
<feature type="non-terminal residue" evidence="1">
    <location>
        <position position="1"/>
    </location>
</feature>
<name>A0ABV0S0H6_9TELE</name>
<dbReference type="Proteomes" id="UP001434883">
    <property type="component" value="Unassembled WGS sequence"/>
</dbReference>
<organism evidence="1 2">
    <name type="scientific">Xenoophorus captivus</name>
    <dbReference type="NCBI Taxonomy" id="1517983"/>
    <lineage>
        <taxon>Eukaryota</taxon>
        <taxon>Metazoa</taxon>
        <taxon>Chordata</taxon>
        <taxon>Craniata</taxon>
        <taxon>Vertebrata</taxon>
        <taxon>Euteleostomi</taxon>
        <taxon>Actinopterygii</taxon>
        <taxon>Neopterygii</taxon>
        <taxon>Teleostei</taxon>
        <taxon>Neoteleostei</taxon>
        <taxon>Acanthomorphata</taxon>
        <taxon>Ovalentaria</taxon>
        <taxon>Atherinomorphae</taxon>
        <taxon>Cyprinodontiformes</taxon>
        <taxon>Goodeidae</taxon>
        <taxon>Xenoophorus</taxon>
    </lineage>
</organism>
<proteinExistence type="predicted"/>
<sequence>IFNPSQKTATLCSAYQSNACERVNEQGNVNGRTDWFQTRTATSQKKGLASCTEPSK</sequence>
<reference evidence="1 2" key="1">
    <citation type="submission" date="2021-06" db="EMBL/GenBank/DDBJ databases">
        <authorList>
            <person name="Palmer J.M."/>
        </authorList>
    </citation>
    <scope>NUCLEOTIDE SEQUENCE [LARGE SCALE GENOMIC DNA]</scope>
    <source>
        <strain evidence="1 2">XC_2019</strain>
        <tissue evidence="1">Muscle</tissue>
    </source>
</reference>
<keyword evidence="2" id="KW-1185">Reference proteome</keyword>
<evidence type="ECO:0000313" key="2">
    <source>
        <dbReference type="Proteomes" id="UP001434883"/>
    </source>
</evidence>
<evidence type="ECO:0000313" key="1">
    <source>
        <dbReference type="EMBL" id="MEQ2214054.1"/>
    </source>
</evidence>
<accession>A0ABV0S0H6</accession>